<dbReference type="PANTHER" id="PTHR43739:SF5">
    <property type="entry name" value="EXO-ALPHA-SIALIDASE"/>
    <property type="match status" value="1"/>
</dbReference>
<sequence>MTTRHFLKFSIACLSFVFMGASCISFNNSGSANSVSGDAGMFVSTDKGENWQKISTAPTVNGIVDVSGVSVYRLVSDPQDPAALYWASRSAGLLFSYDKGKSWQRAAVPLNEGFIFGVVVHPTDKCTLYATNGGFLYKTTDCSRSWTEVYREAKTDVKITGVTIHNFAPYEIIAAQDNGTILKSIDGGKSWQVTKRFKEKGLRHIISNPLQEGVIYAAFDKKGLAKSTDTGETWEFMNDGLEKFSKAKEFRRMSLHPFKANVVYWISDYGILLSEDGGVSWQEISLITSPGSAKIYGFAVNPNNDDELFYTATIENRSTLYKTVDGGTTWITKRLPSGQIPTALYMEPENELLYLGFTIAPSQ</sequence>
<dbReference type="InterPro" id="IPR036278">
    <property type="entry name" value="Sialidase_sf"/>
</dbReference>
<proteinExistence type="predicted"/>
<evidence type="ECO:0000313" key="2">
    <source>
        <dbReference type="EMBL" id="PIR77282.1"/>
    </source>
</evidence>
<dbReference type="Gene3D" id="2.130.10.10">
    <property type="entry name" value="YVTN repeat-like/Quinoprotein amine dehydrogenase"/>
    <property type="match status" value="2"/>
</dbReference>
<comment type="caution">
    <text evidence="2">The sequence shown here is derived from an EMBL/GenBank/DDBJ whole genome shotgun (WGS) entry which is preliminary data.</text>
</comment>
<keyword evidence="1" id="KW-0732">Signal</keyword>
<evidence type="ECO:0000256" key="1">
    <source>
        <dbReference type="SAM" id="SignalP"/>
    </source>
</evidence>
<dbReference type="InterPro" id="IPR015943">
    <property type="entry name" value="WD40/YVTN_repeat-like_dom_sf"/>
</dbReference>
<reference evidence="3" key="1">
    <citation type="submission" date="2017-09" db="EMBL/GenBank/DDBJ databases">
        <title>Depth-based differentiation of microbial function through sediment-hosted aquifers and enrichment of novel symbionts in the deep terrestrial subsurface.</title>
        <authorList>
            <person name="Probst A.J."/>
            <person name="Ladd B."/>
            <person name="Jarett J.K."/>
            <person name="Geller-Mcgrath D.E."/>
            <person name="Sieber C.M.K."/>
            <person name="Emerson J.B."/>
            <person name="Anantharaman K."/>
            <person name="Thomas B.C."/>
            <person name="Malmstrom R."/>
            <person name="Stieglmeier M."/>
            <person name="Klingl A."/>
            <person name="Woyke T."/>
            <person name="Ryan C.M."/>
            <person name="Banfield J.F."/>
        </authorList>
    </citation>
    <scope>NUCLEOTIDE SEQUENCE [LARGE SCALE GENOMIC DNA]</scope>
</reference>
<dbReference type="AlphaFoldDB" id="A0A2M6P0M0"/>
<accession>A0A2M6P0M0</accession>
<name>A0A2M6P0M0_9BACT</name>
<dbReference type="Proteomes" id="UP000228528">
    <property type="component" value="Unassembled WGS sequence"/>
</dbReference>
<protein>
    <submittedName>
        <fullName evidence="2">Uncharacterized protein</fullName>
    </submittedName>
</protein>
<dbReference type="PROSITE" id="PS51257">
    <property type="entry name" value="PROKAR_LIPOPROTEIN"/>
    <property type="match status" value="1"/>
</dbReference>
<evidence type="ECO:0000313" key="3">
    <source>
        <dbReference type="Proteomes" id="UP000228528"/>
    </source>
</evidence>
<dbReference type="SUPFAM" id="SSF50939">
    <property type="entry name" value="Sialidases"/>
    <property type="match status" value="1"/>
</dbReference>
<feature type="chain" id="PRO_5014934798" evidence="1">
    <location>
        <begin position="21"/>
        <end position="363"/>
    </location>
</feature>
<dbReference type="EMBL" id="PFBW01000145">
    <property type="protein sequence ID" value="PIR77282.1"/>
    <property type="molecule type" value="Genomic_DNA"/>
</dbReference>
<organism evidence="2 3">
    <name type="scientific">Candidatus Magasanikbacteria bacterium CG10_big_fil_rev_8_21_14_0_10_38_6</name>
    <dbReference type="NCBI Taxonomy" id="1974647"/>
    <lineage>
        <taxon>Bacteria</taxon>
        <taxon>Candidatus Magasanikiibacteriota</taxon>
    </lineage>
</organism>
<feature type="signal peptide" evidence="1">
    <location>
        <begin position="1"/>
        <end position="20"/>
    </location>
</feature>
<dbReference type="InterPro" id="IPR052025">
    <property type="entry name" value="Xyloglucanase_GH74"/>
</dbReference>
<gene>
    <name evidence="2" type="ORF">COU30_03340</name>
</gene>
<dbReference type="GO" id="GO:0010411">
    <property type="term" value="P:xyloglucan metabolic process"/>
    <property type="evidence" value="ECO:0007669"/>
    <property type="project" value="TreeGrafter"/>
</dbReference>
<dbReference type="PANTHER" id="PTHR43739">
    <property type="entry name" value="XYLOGLUCANASE (EUROFUNG)"/>
    <property type="match status" value="1"/>
</dbReference>